<dbReference type="Pfam" id="PF26325">
    <property type="entry name" value="YhjD"/>
    <property type="match status" value="1"/>
</dbReference>
<name>A0A6B8RKL9_9BACL</name>
<organism evidence="1 2">
    <name type="scientific">Paenibacillus psychroresistens</name>
    <dbReference type="NCBI Taxonomy" id="1778678"/>
    <lineage>
        <taxon>Bacteria</taxon>
        <taxon>Bacillati</taxon>
        <taxon>Bacillota</taxon>
        <taxon>Bacilli</taxon>
        <taxon>Bacillales</taxon>
        <taxon>Paenibacillaceae</taxon>
        <taxon>Paenibacillus</taxon>
    </lineage>
</organism>
<evidence type="ECO:0000313" key="1">
    <source>
        <dbReference type="EMBL" id="QGQ96142.1"/>
    </source>
</evidence>
<dbReference type="EMBL" id="CP034235">
    <property type="protein sequence ID" value="QGQ96142.1"/>
    <property type="molecule type" value="Genomic_DNA"/>
</dbReference>
<dbReference type="Proteomes" id="UP000426246">
    <property type="component" value="Chromosome"/>
</dbReference>
<dbReference type="InterPro" id="IPR058600">
    <property type="entry name" value="YhjD-like"/>
</dbReference>
<protein>
    <submittedName>
        <fullName evidence="1">Uncharacterized protein</fullName>
    </submittedName>
</protein>
<accession>A0A6B8RKL9</accession>
<evidence type="ECO:0000313" key="2">
    <source>
        <dbReference type="Proteomes" id="UP000426246"/>
    </source>
</evidence>
<dbReference type="KEGG" id="ppsc:EHS13_15290"/>
<sequence>MKRPQKVTEAELVMVKKSLLFPVILDVLTYDSKHMEITGVKIPIIYNLLLKGKQQQAINDITQELNAVKREMRLCGIKILQEKRTNLSIEAEYLCRGYPYHFSMLWGFVKAEVQKKLSVYFDTHQGVIHE</sequence>
<keyword evidence="2" id="KW-1185">Reference proteome</keyword>
<dbReference type="RefSeq" id="WP_155701180.1">
    <property type="nucleotide sequence ID" value="NZ_CP034235.1"/>
</dbReference>
<dbReference type="AlphaFoldDB" id="A0A6B8RKL9"/>
<gene>
    <name evidence="1" type="ORF">EHS13_15290</name>
</gene>
<dbReference type="OrthoDB" id="2910298at2"/>
<reference evidence="2" key="1">
    <citation type="submission" date="2018-11" db="EMBL/GenBank/DDBJ databases">
        <title>Complete genome sequence of Paenibacillus sp. ML311-T8.</title>
        <authorList>
            <person name="Nam Y.-D."/>
            <person name="Kang J."/>
            <person name="Chung W.-H."/>
            <person name="Park Y.S."/>
        </authorList>
    </citation>
    <scope>NUCLEOTIDE SEQUENCE [LARGE SCALE GENOMIC DNA]</scope>
    <source>
        <strain evidence="2">ML311-T8</strain>
    </source>
</reference>
<proteinExistence type="predicted"/>